<evidence type="ECO:0000313" key="1">
    <source>
        <dbReference type="EMBL" id="MBR8827890.1"/>
    </source>
</evidence>
<proteinExistence type="predicted"/>
<gene>
    <name evidence="1" type="ORF">DSM107014_08310</name>
</gene>
<name>A0A941JUZ2_9CHRO</name>
<dbReference type="AlphaFoldDB" id="A0A941JUZ2"/>
<organism evidence="1 2">
    <name type="scientific">Gomphosphaeria aponina SAG 52.96 = DSM 107014</name>
    <dbReference type="NCBI Taxonomy" id="1521640"/>
    <lineage>
        <taxon>Bacteria</taxon>
        <taxon>Bacillati</taxon>
        <taxon>Cyanobacteriota</taxon>
        <taxon>Cyanophyceae</taxon>
        <taxon>Oscillatoriophycideae</taxon>
        <taxon>Chroococcales</taxon>
        <taxon>Gomphosphaeriaceae</taxon>
        <taxon>Gomphosphaeria</taxon>
    </lineage>
</organism>
<dbReference type="InterPro" id="IPR027635">
    <property type="entry name" value="Lantibiotic2_lead_pep_dom"/>
</dbReference>
<reference evidence="1" key="1">
    <citation type="submission" date="2021-02" db="EMBL/GenBank/DDBJ databases">
        <title>Metagenome analyses of Stigonema ocellatum DSM 106950, Chlorogloea purpurea SAG 13.99 and Gomphosphaeria aponina DSM 107014.</title>
        <authorList>
            <person name="Marter P."/>
            <person name="Huang S."/>
        </authorList>
    </citation>
    <scope>NUCLEOTIDE SEQUENCE</scope>
    <source>
        <strain evidence="1">JP213</strain>
    </source>
</reference>
<accession>A0A941JUZ2</accession>
<evidence type="ECO:0000313" key="2">
    <source>
        <dbReference type="Proteomes" id="UP000767446"/>
    </source>
</evidence>
<dbReference type="Proteomes" id="UP000767446">
    <property type="component" value="Unassembled WGS sequence"/>
</dbReference>
<protein>
    <submittedName>
        <fullName evidence="1">Mersacidin/lichenicidin family type 2 lantibiotic</fullName>
    </submittedName>
</protein>
<sequence length="72" mass="7742">MSNIDIIRAWKDEEYRESLSEAEQALLPENPAGLIELTDEDMSAMAGGAELAVAVTGHPVCHTNCSHCKSLA</sequence>
<comment type="caution">
    <text evidence="1">The sequence shown here is derived from an EMBL/GenBank/DDBJ whole genome shotgun (WGS) entry which is preliminary data.</text>
</comment>
<dbReference type="GO" id="GO:0042742">
    <property type="term" value="P:defense response to bacterium"/>
    <property type="evidence" value="ECO:0007669"/>
    <property type="project" value="InterPro"/>
</dbReference>
<dbReference type="NCBIfam" id="TIGR03898">
    <property type="entry name" value="lanti_MRSA_kill"/>
    <property type="match status" value="1"/>
</dbReference>
<dbReference type="EMBL" id="JADQBC010000047">
    <property type="protein sequence ID" value="MBR8827890.1"/>
    <property type="molecule type" value="Genomic_DNA"/>
</dbReference>